<dbReference type="AlphaFoldDB" id="A0A0K6GAB5"/>
<keyword evidence="2" id="KW-0812">Transmembrane</keyword>
<evidence type="ECO:0000259" key="3">
    <source>
        <dbReference type="Pfam" id="PF20153"/>
    </source>
</evidence>
<feature type="transmembrane region" description="Helical" evidence="2">
    <location>
        <begin position="193"/>
        <end position="217"/>
    </location>
</feature>
<keyword evidence="2" id="KW-1133">Transmembrane helix</keyword>
<feature type="region of interest" description="Disordered" evidence="1">
    <location>
        <begin position="873"/>
        <end position="892"/>
    </location>
</feature>
<evidence type="ECO:0000313" key="4">
    <source>
        <dbReference type="EMBL" id="CUA75552.1"/>
    </source>
</evidence>
<dbReference type="EMBL" id="CYGV01001567">
    <property type="protein sequence ID" value="CUA75552.1"/>
    <property type="molecule type" value="Genomic_DNA"/>
</dbReference>
<evidence type="ECO:0000256" key="2">
    <source>
        <dbReference type="SAM" id="Phobius"/>
    </source>
</evidence>
<reference evidence="4 5" key="1">
    <citation type="submission" date="2015-07" db="EMBL/GenBank/DDBJ databases">
        <authorList>
            <person name="Noorani M."/>
        </authorList>
    </citation>
    <scope>NUCLEOTIDE SEQUENCE [LARGE SCALE GENOMIC DNA]</scope>
    <source>
        <strain evidence="4">BBA 69670</strain>
    </source>
</reference>
<protein>
    <recommendedName>
        <fullName evidence="3">DUF6535 domain-containing protein</fullName>
    </recommendedName>
</protein>
<evidence type="ECO:0000313" key="5">
    <source>
        <dbReference type="Proteomes" id="UP000044841"/>
    </source>
</evidence>
<feature type="region of interest" description="Disordered" evidence="1">
    <location>
        <begin position="1"/>
        <end position="22"/>
    </location>
</feature>
<organism evidence="4 5">
    <name type="scientific">Rhizoctonia solani</name>
    <dbReference type="NCBI Taxonomy" id="456999"/>
    <lineage>
        <taxon>Eukaryota</taxon>
        <taxon>Fungi</taxon>
        <taxon>Dikarya</taxon>
        <taxon>Basidiomycota</taxon>
        <taxon>Agaricomycotina</taxon>
        <taxon>Agaricomycetes</taxon>
        <taxon>Cantharellales</taxon>
        <taxon>Ceratobasidiaceae</taxon>
        <taxon>Rhizoctonia</taxon>
    </lineage>
</organism>
<feature type="domain" description="DUF6535" evidence="3">
    <location>
        <begin position="31"/>
        <end position="218"/>
    </location>
</feature>
<dbReference type="Pfam" id="PF20153">
    <property type="entry name" value="DUF6535"/>
    <property type="match status" value="1"/>
</dbReference>
<dbReference type="Proteomes" id="UP000044841">
    <property type="component" value="Unassembled WGS sequence"/>
</dbReference>
<evidence type="ECO:0000256" key="1">
    <source>
        <dbReference type="SAM" id="MobiDB-lite"/>
    </source>
</evidence>
<dbReference type="InterPro" id="IPR045338">
    <property type="entry name" value="DUF6535"/>
</dbReference>
<keyword evidence="5" id="KW-1185">Reference proteome</keyword>
<sequence length="892" mass="99653">MRSTTDRITIMDPPQEFDGEGKELGPDAQVWKTYVREADRVDEELVDGWNKSMDVNLNRIITIVQAALFSAISTAFVIESYKNLKEDPADVSAQTLLVISQTLSSLANASQPATSMPVSAEEAAPFRASASTICVNVLWFLSLSLSVAITLVSMLAKEWCLEFMSGRAGPPGAQARRRQQRWDGLESWRMKEVLTVLPSLIHLSLLLFAIGLCVFLWNVHYGVAIPVVIVTTLAAGAYFACTVLPFIDNYCPYGTVLSRLYKQFSGEYTQSVRDTGIQDEITSRALHWMIVNCETPRSVDVALQSLAGAEKGLPPTMLEKCDAWTLIRQRAESINPTEGEVDSVRSLYKRALDCHFNMRIPHDISAFVHLDYQRLVPLVLGLQACINSVIYKVLEQLHPSDHHRSILHQCTLIGPRLLRFEFYLRLIDESTLWGSGLGEYDYDMHAERSEALAENIIQLLAQHMTGQVETDPGARCALSTSLLLLLSFKITNDPPAAMRYIQRLIRVYQLQASNGSEYTPITMHHDGAIDQLNQATFALLIGAVAVANTKCFVKESPCFSNSFSETGTLEESLRRIEKVVELGWQCLTSAVYPGFLFNVSHYSIHGMLHLLARAETYHLSAEDCTFISDFLGGNKMQSGSSIKEDECCLAYHVEEITSALNTTPSLDLDTLPAPLLTCLKGLPNIVYGGEYLQPTPETYVLTVKAICWEFKSGVRARYVSLIRLFPFPKVSQRLIDILSTNGVFHQLLPLLNSENLFEQAFAVAQIWLLFHMLLQAPDCRSDTLHKLEEMLFEYPGLGHDPNNQETIIEGLESRLLSIADRNEHNGFFNRTEYAHEWLEEVPQKLRGINSFVDLEADAPDPCHHQNVVISNLEPADSGQPTTSLQVSTGLVL</sequence>
<feature type="transmembrane region" description="Helical" evidence="2">
    <location>
        <begin position="223"/>
        <end position="247"/>
    </location>
</feature>
<feature type="compositionally biased region" description="Polar residues" evidence="1">
    <location>
        <begin position="878"/>
        <end position="892"/>
    </location>
</feature>
<proteinExistence type="predicted"/>
<gene>
    <name evidence="4" type="ORF">RSOLAG22IIIB_05950</name>
</gene>
<accession>A0A0K6GAB5</accession>
<name>A0A0K6GAB5_9AGAM</name>
<keyword evidence="2" id="KW-0472">Membrane</keyword>
<feature type="transmembrane region" description="Helical" evidence="2">
    <location>
        <begin position="137"/>
        <end position="156"/>
    </location>
</feature>